<accession>A0A9W6MHH1</accession>
<reference evidence="2" key="1">
    <citation type="journal article" date="2014" name="Int. J. Syst. Evol. Microbiol.">
        <title>Complete genome sequence of Corynebacterium casei LMG S-19264T (=DSM 44701T), isolated from a smear-ripened cheese.</title>
        <authorList>
            <consortium name="US DOE Joint Genome Institute (JGI-PGF)"/>
            <person name="Walter F."/>
            <person name="Albersmeier A."/>
            <person name="Kalinowski J."/>
            <person name="Ruckert C."/>
        </authorList>
    </citation>
    <scope>NUCLEOTIDE SEQUENCE</scope>
    <source>
        <strain evidence="2">VKM Ac-2007</strain>
    </source>
</reference>
<evidence type="ECO:0000256" key="1">
    <source>
        <dbReference type="SAM" id="MobiDB-lite"/>
    </source>
</evidence>
<dbReference type="AlphaFoldDB" id="A0A9W6MHH1"/>
<evidence type="ECO:0000313" key="2">
    <source>
        <dbReference type="EMBL" id="GLK14170.1"/>
    </source>
</evidence>
<name>A0A9W6MHH1_9ACTN</name>
<feature type="compositionally biased region" description="Low complexity" evidence="1">
    <location>
        <begin position="75"/>
        <end position="97"/>
    </location>
</feature>
<feature type="compositionally biased region" description="Basic and acidic residues" evidence="1">
    <location>
        <begin position="1"/>
        <end position="23"/>
    </location>
</feature>
<proteinExistence type="predicted"/>
<comment type="caution">
    <text evidence="2">The sequence shown here is derived from an EMBL/GenBank/DDBJ whole genome shotgun (WGS) entry which is preliminary data.</text>
</comment>
<protein>
    <submittedName>
        <fullName evidence="2">Uncharacterized protein</fullName>
    </submittedName>
</protein>
<feature type="compositionally biased region" description="Basic and acidic residues" evidence="1">
    <location>
        <begin position="60"/>
        <end position="74"/>
    </location>
</feature>
<feature type="region of interest" description="Disordered" evidence="1">
    <location>
        <begin position="1"/>
        <end position="97"/>
    </location>
</feature>
<dbReference type="EMBL" id="BSEV01000029">
    <property type="protein sequence ID" value="GLK14170.1"/>
    <property type="molecule type" value="Genomic_DNA"/>
</dbReference>
<sequence>MNPASADEKGGGEEECFMSRREPFGIPGDASPGPGDRFHASSPNIGVRSLRSGVHGRFRRPSDLTEVRGADSSRESASSRVSVTITPGGATGTPSGS</sequence>
<keyword evidence="3" id="KW-1185">Reference proteome</keyword>
<reference evidence="2" key="2">
    <citation type="submission" date="2023-01" db="EMBL/GenBank/DDBJ databases">
        <authorList>
            <person name="Sun Q."/>
            <person name="Evtushenko L."/>
        </authorList>
    </citation>
    <scope>NUCLEOTIDE SEQUENCE</scope>
    <source>
        <strain evidence="2">VKM Ac-2007</strain>
    </source>
</reference>
<gene>
    <name evidence="2" type="ORF">GCM10017600_75820</name>
</gene>
<organism evidence="2 3">
    <name type="scientific">Streptosporangium carneum</name>
    <dbReference type="NCBI Taxonomy" id="47481"/>
    <lineage>
        <taxon>Bacteria</taxon>
        <taxon>Bacillati</taxon>
        <taxon>Actinomycetota</taxon>
        <taxon>Actinomycetes</taxon>
        <taxon>Streptosporangiales</taxon>
        <taxon>Streptosporangiaceae</taxon>
        <taxon>Streptosporangium</taxon>
    </lineage>
</organism>
<evidence type="ECO:0000313" key="3">
    <source>
        <dbReference type="Proteomes" id="UP001143474"/>
    </source>
</evidence>
<dbReference type="Proteomes" id="UP001143474">
    <property type="component" value="Unassembled WGS sequence"/>
</dbReference>